<organism evidence="19 20">
    <name type="scientific">Callorhinchus milii</name>
    <name type="common">Ghost shark</name>
    <dbReference type="NCBI Taxonomy" id="7868"/>
    <lineage>
        <taxon>Eukaryota</taxon>
        <taxon>Metazoa</taxon>
        <taxon>Chordata</taxon>
        <taxon>Craniata</taxon>
        <taxon>Vertebrata</taxon>
        <taxon>Chondrichthyes</taxon>
        <taxon>Holocephali</taxon>
        <taxon>Chimaeriformes</taxon>
        <taxon>Callorhinchidae</taxon>
        <taxon>Callorhinchus</taxon>
    </lineage>
</organism>
<feature type="domain" description="VWFA" evidence="18">
    <location>
        <begin position="177"/>
        <end position="364"/>
    </location>
</feature>
<dbReference type="PRINTS" id="PR01185">
    <property type="entry name" value="INTEGRINA"/>
</dbReference>
<dbReference type="PANTHER" id="PTHR23220">
    <property type="entry name" value="INTEGRIN ALPHA"/>
    <property type="match status" value="1"/>
</dbReference>
<name>A0A4W3K063_CALMI</name>
<dbReference type="PRINTS" id="PR00453">
    <property type="entry name" value="VWFADOMAIN"/>
</dbReference>
<dbReference type="InterPro" id="IPR048285">
    <property type="entry name" value="Integrin_alpha_Ig-like_2"/>
</dbReference>
<reference evidence="19" key="5">
    <citation type="submission" date="2025-09" db="UniProtKB">
        <authorList>
            <consortium name="Ensembl"/>
        </authorList>
    </citation>
    <scope>IDENTIFICATION</scope>
</reference>
<proteinExistence type="inferred from homology"/>
<reference evidence="20" key="3">
    <citation type="journal article" date="2014" name="Nature">
        <title>Elephant shark genome provides unique insights into gnathostome evolution.</title>
        <authorList>
            <consortium name="International Elephant Shark Genome Sequencing Consortium"/>
            <person name="Venkatesh B."/>
            <person name="Lee A.P."/>
            <person name="Ravi V."/>
            <person name="Maurya A.K."/>
            <person name="Lian M.M."/>
            <person name="Swann J.B."/>
            <person name="Ohta Y."/>
            <person name="Flajnik M.F."/>
            <person name="Sutoh Y."/>
            <person name="Kasahara M."/>
            <person name="Hoon S."/>
            <person name="Gangu V."/>
            <person name="Roy S.W."/>
            <person name="Irimia M."/>
            <person name="Korzh V."/>
            <person name="Kondrychyn I."/>
            <person name="Lim Z.W."/>
            <person name="Tay B.H."/>
            <person name="Tohari S."/>
            <person name="Kong K.W."/>
            <person name="Ho S."/>
            <person name="Lorente-Galdos B."/>
            <person name="Quilez J."/>
            <person name="Marques-Bonet T."/>
            <person name="Raney B.J."/>
            <person name="Ingham P.W."/>
            <person name="Tay A."/>
            <person name="Hillier L.W."/>
            <person name="Minx P."/>
            <person name="Boehm T."/>
            <person name="Wilson R.K."/>
            <person name="Brenner S."/>
            <person name="Warren W.C."/>
        </authorList>
    </citation>
    <scope>NUCLEOTIDE SEQUENCE [LARGE SCALE GENOMIC DNA]</scope>
</reference>
<evidence type="ECO:0000256" key="1">
    <source>
        <dbReference type="ARBA" id="ARBA00004479"/>
    </source>
</evidence>
<dbReference type="GO" id="GO:0098609">
    <property type="term" value="P:cell-cell adhesion"/>
    <property type="evidence" value="ECO:0007669"/>
    <property type="project" value="TreeGrafter"/>
</dbReference>
<keyword evidence="14" id="KW-0325">Glycoprotein</keyword>
<dbReference type="SUPFAM" id="SSF69318">
    <property type="entry name" value="Integrin alpha N-terminal domain"/>
    <property type="match status" value="1"/>
</dbReference>
<keyword evidence="12" id="KW-1015">Disulfide bond</keyword>
<dbReference type="InterPro" id="IPR013517">
    <property type="entry name" value="FG-GAP"/>
</dbReference>
<evidence type="ECO:0000256" key="14">
    <source>
        <dbReference type="ARBA" id="ARBA00023180"/>
    </source>
</evidence>
<gene>
    <name evidence="19" type="primary">itga1</name>
</gene>
<evidence type="ECO:0000256" key="7">
    <source>
        <dbReference type="ARBA" id="ARBA00022837"/>
    </source>
</evidence>
<reference evidence="20" key="1">
    <citation type="journal article" date="2006" name="Science">
        <title>Ancient noncoding elements conserved in the human genome.</title>
        <authorList>
            <person name="Venkatesh B."/>
            <person name="Kirkness E.F."/>
            <person name="Loh Y.H."/>
            <person name="Halpern A.L."/>
            <person name="Lee A.P."/>
            <person name="Johnson J."/>
            <person name="Dandona N."/>
            <person name="Viswanathan L.D."/>
            <person name="Tay A."/>
            <person name="Venter J.C."/>
            <person name="Strausberg R.L."/>
            <person name="Brenner S."/>
        </authorList>
    </citation>
    <scope>NUCLEOTIDE SEQUENCE [LARGE SCALE GENOMIC DNA]</scope>
</reference>
<dbReference type="FunFam" id="3.40.50.410:FF:000012">
    <property type="entry name" value="Integrin, alpha 10"/>
    <property type="match status" value="1"/>
</dbReference>
<protein>
    <submittedName>
        <fullName evidence="19">Integrin subunit alpha 1</fullName>
    </submittedName>
</protein>
<dbReference type="SMART" id="SM00327">
    <property type="entry name" value="VWA"/>
    <property type="match status" value="1"/>
</dbReference>
<keyword evidence="10 16" id="KW-0401">Integrin</keyword>
<keyword evidence="6" id="KW-0677">Repeat</keyword>
<dbReference type="Ensembl" id="ENSCMIT00000049343.1">
    <property type="protein sequence ID" value="ENSCMIP00000048667.1"/>
    <property type="gene ID" value="ENSCMIG00000019886.1"/>
</dbReference>
<keyword evidence="8 16" id="KW-0130">Cell adhesion</keyword>
<dbReference type="GO" id="GO:0008305">
    <property type="term" value="C:integrin complex"/>
    <property type="evidence" value="ECO:0007669"/>
    <property type="project" value="InterPro"/>
</dbReference>
<evidence type="ECO:0000256" key="15">
    <source>
        <dbReference type="PROSITE-ProRule" id="PRU00803"/>
    </source>
</evidence>
<evidence type="ECO:0000256" key="10">
    <source>
        <dbReference type="ARBA" id="ARBA00023037"/>
    </source>
</evidence>
<accession>A0A4W3K063</accession>
<dbReference type="PANTHER" id="PTHR23220:SF22">
    <property type="entry name" value="INTEGRIN ALPHA-1"/>
    <property type="match status" value="1"/>
</dbReference>
<evidence type="ECO:0000256" key="9">
    <source>
        <dbReference type="ARBA" id="ARBA00022989"/>
    </source>
</evidence>
<sequence length="946" mass="104645">MQTIILLLIIIMIMFTTPYLDSPAGLLQLASSFNLDVKNPMIFNGSQADMFGYTVKQFENEEGKWLLIGAPWEGQPINRMGDVYKCPTFNSIRPACVKLNLAESISVPNITQVKENMTLGTTLAPNPKGGFLACGPLYSYKCGSLYYSTGACANVSSNFQVVNTIAPTVKACKSRLDIMIVLDGSNSIYPWPSVNKFLIKLLEKIKIGPQETQVGIMQYGHSVTHIISLNQYNTTEDLLEAAKKIKQYGGNQTKTALGIESARTEEFTTQRGMRKGVSKVMVVVTDGESHDSHNLESVINNCKKDNITMFAIAVLGSYNRGNQSTVKFLKEIESIASSPKDKHFFNVSDEKALVTIAETLGEEIFALEATPDKEATSFKMEMSQVGFSAHYTKDSIMLGAVGADEWNGTVLMLNNNDVVIPDSEEFLNKSDKHNESLAGYLGYSVSSVAVAGVMWYVAGQPRYNHTGQVVIYTSKGKRTSIIQTLKGEQIGSYFGSSVCSVDINQDSITDVLLVGAPMYMGTDKEEQGRVYVYILKKDKFQYEMVLEPIKQQCSCQSECSNSIREPCGSRFGMAIAWVSDLNLDGYNDIVIGAPLENNHQGAAYVFHGKGTIINKQYSQVSPEVDLKYFGQSIDGQMDLNNDGLVDVTVGALGGAALFWSRDIAQVTVELRFSPNKINIQNKNCEISGRQTVCVTMEICFRVRLKPDKEPKQSIALEYNTTIDSARRVSRGLFNETHERKIQRNVTVFSSHCTKHLFYMLETPDFLNPVEILVEFVMVDPDKGPVLDASLPSNARDLVIKYSTNLNPYIVHQDQRKFSLAITLKNEKENAYNPRIVVTYSKNINFTGPNGDCKLSRSNNVTCRVGYPFLTPGDEVERSETLGDNKVTISIPVQYELMVKDKGLEMDLKDPSLKICLKSVGAKSLTPTGGVGTGGREVGQLLAERRE</sequence>
<dbReference type="Gene3D" id="2.60.40.1510">
    <property type="entry name" value="ntegrin, alpha v. Chain A, domain 3"/>
    <property type="match status" value="1"/>
</dbReference>
<comment type="subcellular location">
    <subcellularLocation>
        <location evidence="1 16">Membrane</location>
        <topology evidence="1 16">Single-pass type I membrane protein</topology>
    </subcellularLocation>
</comment>
<dbReference type="GO" id="GO:0007160">
    <property type="term" value="P:cell-matrix adhesion"/>
    <property type="evidence" value="ECO:0007669"/>
    <property type="project" value="TreeGrafter"/>
</dbReference>
<dbReference type="InterPro" id="IPR013519">
    <property type="entry name" value="Int_alpha_beta-p"/>
</dbReference>
<dbReference type="Pfam" id="PF20805">
    <property type="entry name" value="Integrin_A_Ig_2"/>
    <property type="match status" value="1"/>
</dbReference>
<evidence type="ECO:0000256" key="4">
    <source>
        <dbReference type="ARBA" id="ARBA00022723"/>
    </source>
</evidence>
<evidence type="ECO:0000313" key="20">
    <source>
        <dbReference type="Proteomes" id="UP000314986"/>
    </source>
</evidence>
<keyword evidence="11" id="KW-0472">Membrane</keyword>
<comment type="similarity">
    <text evidence="2 16">Belongs to the integrin alpha chain family.</text>
</comment>
<dbReference type="InterPro" id="IPR028994">
    <property type="entry name" value="Integrin_alpha_N"/>
</dbReference>
<evidence type="ECO:0000256" key="13">
    <source>
        <dbReference type="ARBA" id="ARBA00023170"/>
    </source>
</evidence>
<feature type="repeat" description="FG-GAP" evidence="15">
    <location>
        <begin position="34"/>
        <end position="95"/>
    </location>
</feature>
<dbReference type="InterPro" id="IPR036465">
    <property type="entry name" value="vWFA_dom_sf"/>
</dbReference>
<dbReference type="PROSITE" id="PS50234">
    <property type="entry name" value="VWFA"/>
    <property type="match status" value="1"/>
</dbReference>
<feature type="repeat" description="FG-GAP" evidence="15">
    <location>
        <begin position="480"/>
        <end position="542"/>
    </location>
</feature>
<dbReference type="InterPro" id="IPR000413">
    <property type="entry name" value="Integrin_alpha"/>
</dbReference>
<evidence type="ECO:0000256" key="5">
    <source>
        <dbReference type="ARBA" id="ARBA00022729"/>
    </source>
</evidence>
<evidence type="ECO:0000256" key="3">
    <source>
        <dbReference type="ARBA" id="ARBA00022692"/>
    </source>
</evidence>
<dbReference type="Pfam" id="PF01839">
    <property type="entry name" value="FG-GAP"/>
    <property type="match status" value="2"/>
</dbReference>
<keyword evidence="20" id="KW-1185">Reference proteome</keyword>
<keyword evidence="4" id="KW-0479">Metal-binding</keyword>
<dbReference type="GO" id="GO:0046872">
    <property type="term" value="F:metal ion binding"/>
    <property type="evidence" value="ECO:0007669"/>
    <property type="project" value="UniProtKB-KW"/>
</dbReference>
<evidence type="ECO:0000256" key="12">
    <source>
        <dbReference type="ARBA" id="ARBA00023157"/>
    </source>
</evidence>
<keyword evidence="3" id="KW-0812">Transmembrane</keyword>
<evidence type="ECO:0000259" key="18">
    <source>
        <dbReference type="PROSITE" id="PS50234"/>
    </source>
</evidence>
<dbReference type="InterPro" id="IPR032695">
    <property type="entry name" value="Integrin_dom_sf"/>
</dbReference>
<evidence type="ECO:0000313" key="19">
    <source>
        <dbReference type="Ensembl" id="ENSCMIP00000048667.1"/>
    </source>
</evidence>
<evidence type="ECO:0000256" key="2">
    <source>
        <dbReference type="ARBA" id="ARBA00008054"/>
    </source>
</evidence>
<dbReference type="GO" id="GO:0005178">
    <property type="term" value="F:integrin binding"/>
    <property type="evidence" value="ECO:0007669"/>
    <property type="project" value="TreeGrafter"/>
</dbReference>
<dbReference type="Gene3D" id="3.40.50.410">
    <property type="entry name" value="von Willebrand factor, type A domain"/>
    <property type="match status" value="1"/>
</dbReference>
<feature type="region of interest" description="Disordered" evidence="17">
    <location>
        <begin position="927"/>
        <end position="946"/>
    </location>
</feature>
<keyword evidence="13 16" id="KW-0675">Receptor</keyword>
<keyword evidence="7" id="KW-0106">Calcium</keyword>
<dbReference type="AlphaFoldDB" id="A0A4W3K063"/>
<evidence type="ECO:0000256" key="17">
    <source>
        <dbReference type="SAM" id="MobiDB-lite"/>
    </source>
</evidence>
<dbReference type="GeneTree" id="ENSGT00940000157646"/>
<dbReference type="Proteomes" id="UP000314986">
    <property type="component" value="Unassembled WGS sequence"/>
</dbReference>
<reference evidence="19" key="4">
    <citation type="submission" date="2025-08" db="UniProtKB">
        <authorList>
            <consortium name="Ensembl"/>
        </authorList>
    </citation>
    <scope>IDENTIFICATION</scope>
</reference>
<reference evidence="20" key="2">
    <citation type="journal article" date="2007" name="PLoS Biol.">
        <title>Survey sequencing and comparative analysis of the elephant shark (Callorhinchus milii) genome.</title>
        <authorList>
            <person name="Venkatesh B."/>
            <person name="Kirkness E.F."/>
            <person name="Loh Y.H."/>
            <person name="Halpern A.L."/>
            <person name="Lee A.P."/>
            <person name="Johnson J."/>
            <person name="Dandona N."/>
            <person name="Viswanathan L.D."/>
            <person name="Tay A."/>
            <person name="Venter J.C."/>
            <person name="Strausberg R.L."/>
            <person name="Brenner S."/>
        </authorList>
    </citation>
    <scope>NUCLEOTIDE SEQUENCE [LARGE SCALE GENOMIC DNA]</scope>
</reference>
<dbReference type="Pfam" id="PF00092">
    <property type="entry name" value="VWA"/>
    <property type="match status" value="1"/>
</dbReference>
<dbReference type="OMA" id="ENPWRTW"/>
<dbReference type="Pfam" id="PF08441">
    <property type="entry name" value="Integrin_A_Ig_1"/>
    <property type="match status" value="1"/>
</dbReference>
<dbReference type="PROSITE" id="PS51470">
    <property type="entry name" value="FG_GAP"/>
    <property type="match status" value="4"/>
</dbReference>
<evidence type="ECO:0000256" key="11">
    <source>
        <dbReference type="ARBA" id="ARBA00023136"/>
    </source>
</evidence>
<dbReference type="InterPro" id="IPR002035">
    <property type="entry name" value="VWF_A"/>
</dbReference>
<evidence type="ECO:0000256" key="8">
    <source>
        <dbReference type="ARBA" id="ARBA00022889"/>
    </source>
</evidence>
<dbReference type="GO" id="GO:0009897">
    <property type="term" value="C:external side of plasma membrane"/>
    <property type="evidence" value="ECO:0007669"/>
    <property type="project" value="TreeGrafter"/>
</dbReference>
<dbReference type="SUPFAM" id="SSF53300">
    <property type="entry name" value="vWA-like"/>
    <property type="match status" value="1"/>
</dbReference>
<dbReference type="GO" id="GO:0007229">
    <property type="term" value="P:integrin-mediated signaling pathway"/>
    <property type="evidence" value="ECO:0007669"/>
    <property type="project" value="UniProtKB-KW"/>
</dbReference>
<feature type="chain" id="PRO_5021499372" evidence="16">
    <location>
        <begin position="19"/>
        <end position="946"/>
    </location>
</feature>
<feature type="repeat" description="FG-GAP" evidence="15">
    <location>
        <begin position="556"/>
        <end position="615"/>
    </location>
</feature>
<dbReference type="SMART" id="SM00191">
    <property type="entry name" value="Int_alpha"/>
    <property type="match status" value="5"/>
</dbReference>
<dbReference type="Gene3D" id="2.60.40.1460">
    <property type="entry name" value="Integrin domains. Chain A, domain 2"/>
    <property type="match status" value="1"/>
</dbReference>
<feature type="signal peptide" evidence="16">
    <location>
        <begin position="1"/>
        <end position="18"/>
    </location>
</feature>
<dbReference type="SUPFAM" id="SSF69179">
    <property type="entry name" value="Integrin domains"/>
    <property type="match status" value="2"/>
</dbReference>
<feature type="repeat" description="FG-GAP" evidence="15">
    <location>
        <begin position="616"/>
        <end position="675"/>
    </location>
</feature>
<dbReference type="InterPro" id="IPR013649">
    <property type="entry name" value="Integrin_alpha_Ig-like_1"/>
</dbReference>
<evidence type="ECO:0000256" key="6">
    <source>
        <dbReference type="ARBA" id="ARBA00022737"/>
    </source>
</evidence>
<evidence type="ECO:0000256" key="16">
    <source>
        <dbReference type="RuleBase" id="RU003762"/>
    </source>
</evidence>
<keyword evidence="5 16" id="KW-0732">Signal</keyword>
<dbReference type="GO" id="GO:0033627">
    <property type="term" value="P:cell adhesion mediated by integrin"/>
    <property type="evidence" value="ECO:0007669"/>
    <property type="project" value="TreeGrafter"/>
</dbReference>
<dbReference type="Gene3D" id="2.130.10.130">
    <property type="entry name" value="Integrin alpha, N-terminal"/>
    <property type="match status" value="2"/>
</dbReference>
<keyword evidence="9" id="KW-1133">Transmembrane helix</keyword>